<evidence type="ECO:0000256" key="3">
    <source>
        <dbReference type="ARBA" id="ARBA00023163"/>
    </source>
</evidence>
<gene>
    <name evidence="6" type="ORF">DIC66_14170</name>
</gene>
<dbReference type="InterPro" id="IPR018060">
    <property type="entry name" value="HTH_AraC"/>
</dbReference>
<reference evidence="6 7" key="1">
    <citation type="submission" date="2018-05" db="EMBL/GenBank/DDBJ databases">
        <title>Rhodoferax soyangensis sp.nov., isolated from an oligotrophic freshwater lake.</title>
        <authorList>
            <person name="Park M."/>
        </authorList>
    </citation>
    <scope>NUCLEOTIDE SEQUENCE [LARGE SCALE GENOMIC DNA]</scope>
    <source>
        <strain evidence="6 7">IMCC26218</strain>
    </source>
</reference>
<keyword evidence="3" id="KW-0804">Transcription</keyword>
<keyword evidence="1" id="KW-0805">Transcription regulation</keyword>
<name>A0A3E1R9V3_9BURK</name>
<dbReference type="SMART" id="SM00342">
    <property type="entry name" value="HTH_ARAC"/>
    <property type="match status" value="1"/>
</dbReference>
<feature type="domain" description="HTH araC/xylS-type" evidence="5">
    <location>
        <begin position="270"/>
        <end position="367"/>
    </location>
</feature>
<dbReference type="SUPFAM" id="SSF46689">
    <property type="entry name" value="Homeodomain-like"/>
    <property type="match status" value="1"/>
</dbReference>
<dbReference type="PROSITE" id="PS01124">
    <property type="entry name" value="HTH_ARAC_FAMILY_2"/>
    <property type="match status" value="1"/>
</dbReference>
<dbReference type="Gene3D" id="1.10.10.60">
    <property type="entry name" value="Homeodomain-like"/>
    <property type="match status" value="1"/>
</dbReference>
<dbReference type="Pfam" id="PF12833">
    <property type="entry name" value="HTH_18"/>
    <property type="match status" value="1"/>
</dbReference>
<protein>
    <submittedName>
        <fullName evidence="6">AraC family transcriptional regulator</fullName>
    </submittedName>
</protein>
<evidence type="ECO:0000313" key="6">
    <source>
        <dbReference type="EMBL" id="RFO96148.1"/>
    </source>
</evidence>
<organism evidence="6 7">
    <name type="scientific">Rhodoferax lacus</name>
    <dbReference type="NCBI Taxonomy" id="2184758"/>
    <lineage>
        <taxon>Bacteria</taxon>
        <taxon>Pseudomonadati</taxon>
        <taxon>Pseudomonadota</taxon>
        <taxon>Betaproteobacteria</taxon>
        <taxon>Burkholderiales</taxon>
        <taxon>Comamonadaceae</taxon>
        <taxon>Rhodoferax</taxon>
    </lineage>
</organism>
<evidence type="ECO:0000259" key="5">
    <source>
        <dbReference type="PROSITE" id="PS01124"/>
    </source>
</evidence>
<dbReference type="GO" id="GO:0000976">
    <property type="term" value="F:transcription cis-regulatory region binding"/>
    <property type="evidence" value="ECO:0007669"/>
    <property type="project" value="TreeGrafter"/>
</dbReference>
<dbReference type="InterPro" id="IPR032687">
    <property type="entry name" value="AraC-type_N"/>
</dbReference>
<dbReference type="GO" id="GO:0003700">
    <property type="term" value="F:DNA-binding transcription factor activity"/>
    <property type="evidence" value="ECO:0007669"/>
    <property type="project" value="InterPro"/>
</dbReference>
<dbReference type="Proteomes" id="UP000260665">
    <property type="component" value="Unassembled WGS sequence"/>
</dbReference>
<evidence type="ECO:0000313" key="7">
    <source>
        <dbReference type="Proteomes" id="UP000260665"/>
    </source>
</evidence>
<dbReference type="Pfam" id="PF12625">
    <property type="entry name" value="Arabinose_bd"/>
    <property type="match status" value="1"/>
</dbReference>
<comment type="caution">
    <text evidence="6">The sequence shown here is derived from an EMBL/GenBank/DDBJ whole genome shotgun (WGS) entry which is preliminary data.</text>
</comment>
<dbReference type="OrthoDB" id="6506763at2"/>
<accession>A0A3E1R9V3</accession>
<proteinExistence type="predicted"/>
<dbReference type="PANTHER" id="PTHR47894:SF1">
    <property type="entry name" value="HTH-TYPE TRANSCRIPTIONAL REGULATOR VQSM"/>
    <property type="match status" value="1"/>
</dbReference>
<sequence length="373" mass="41563">MKTSSPAQTAGRPPARLKPRAVAQPGTGSTYAEALGGARAETPVAFLNAMLLAYARRGISPRGLLEQAQIAPSFLKKPGNRVTALQFEQASALAMQELDDEALGWFERPLPWGSYGMLVRASLTAPTLAVALKRWCRHHNLLTRSIALQLTVQDGLASLELVELQDLGALREFCIVSVLRNALGVACWLSDSRIALAQTTLRYAAPKHQSSYRVLFEGPCSFNTDANRLQFDAGYLALPVRRDEAALQRMLERALLLTVRPYRRDRLLVEKVRQTLAQFPTETRRAEDLAHRLNLSVRTLHRQLKDEGSSLQQLKDAVRRDLAMDLLHRSNKPLKQIAAAVGFLSEKSFMRAFRGWTGKTPDDYRTQRNAPSV</sequence>
<evidence type="ECO:0000256" key="1">
    <source>
        <dbReference type="ARBA" id="ARBA00023015"/>
    </source>
</evidence>
<evidence type="ECO:0000256" key="2">
    <source>
        <dbReference type="ARBA" id="ARBA00023125"/>
    </source>
</evidence>
<dbReference type="PANTHER" id="PTHR47894">
    <property type="entry name" value="HTH-TYPE TRANSCRIPTIONAL REGULATOR GADX"/>
    <property type="match status" value="1"/>
</dbReference>
<keyword evidence="7" id="KW-1185">Reference proteome</keyword>
<dbReference type="InterPro" id="IPR009057">
    <property type="entry name" value="Homeodomain-like_sf"/>
</dbReference>
<keyword evidence="2" id="KW-0238">DNA-binding</keyword>
<evidence type="ECO:0000256" key="4">
    <source>
        <dbReference type="SAM" id="MobiDB-lite"/>
    </source>
</evidence>
<feature type="region of interest" description="Disordered" evidence="4">
    <location>
        <begin position="1"/>
        <end position="28"/>
    </location>
</feature>
<dbReference type="EMBL" id="QFZK01000009">
    <property type="protein sequence ID" value="RFO96148.1"/>
    <property type="molecule type" value="Genomic_DNA"/>
</dbReference>
<dbReference type="GO" id="GO:0005829">
    <property type="term" value="C:cytosol"/>
    <property type="evidence" value="ECO:0007669"/>
    <property type="project" value="TreeGrafter"/>
</dbReference>
<dbReference type="AlphaFoldDB" id="A0A3E1R9V3"/>